<reference evidence="2" key="1">
    <citation type="journal article" date="2014" name="Int. J. Syst. Evol. Microbiol.">
        <title>Complete genome sequence of Corynebacterium casei LMG S-19264T (=DSM 44701T), isolated from a smear-ripened cheese.</title>
        <authorList>
            <consortium name="US DOE Joint Genome Institute (JGI-PGF)"/>
            <person name="Walter F."/>
            <person name="Albersmeier A."/>
            <person name="Kalinowski J."/>
            <person name="Ruckert C."/>
        </authorList>
    </citation>
    <scope>NUCLEOTIDE SEQUENCE</scope>
    <source>
        <strain evidence="2">KCTC 23430</strain>
    </source>
</reference>
<evidence type="ECO:0000313" key="3">
    <source>
        <dbReference type="Proteomes" id="UP000644693"/>
    </source>
</evidence>
<organism evidence="2 3">
    <name type="scientific">Parahalioglobus pacificus</name>
    <dbReference type="NCBI Taxonomy" id="930806"/>
    <lineage>
        <taxon>Bacteria</taxon>
        <taxon>Pseudomonadati</taxon>
        <taxon>Pseudomonadota</taxon>
        <taxon>Gammaproteobacteria</taxon>
        <taxon>Cellvibrionales</taxon>
        <taxon>Halieaceae</taxon>
        <taxon>Parahalioglobus</taxon>
    </lineage>
</organism>
<evidence type="ECO:0000256" key="1">
    <source>
        <dbReference type="SAM" id="SignalP"/>
    </source>
</evidence>
<name>A0A918XFT9_9GAMM</name>
<dbReference type="RefSeq" id="WP_189476244.1">
    <property type="nucleotide sequence ID" value="NZ_BMYM01000001.1"/>
</dbReference>
<dbReference type="AlphaFoldDB" id="A0A918XFT9"/>
<comment type="caution">
    <text evidence="2">The sequence shown here is derived from an EMBL/GenBank/DDBJ whole genome shotgun (WGS) entry which is preliminary data.</text>
</comment>
<protein>
    <recommendedName>
        <fullName evidence="4">DUF3108 domain-containing protein</fullName>
    </recommendedName>
</protein>
<feature type="signal peptide" evidence="1">
    <location>
        <begin position="1"/>
        <end position="28"/>
    </location>
</feature>
<evidence type="ECO:0000313" key="2">
    <source>
        <dbReference type="EMBL" id="GHD30516.1"/>
    </source>
</evidence>
<dbReference type="EMBL" id="BMYM01000001">
    <property type="protein sequence ID" value="GHD30516.1"/>
    <property type="molecule type" value="Genomic_DNA"/>
</dbReference>
<sequence>MKHRVRAIYSVLAATALALLFNAVPGTAQSKHTETATPAASLTHYRPDPLTLLLETQGDWEGELYYLDYQSGQRFAIPMRVTATATADGATLTRAITYTDPGNLVYAQQLLTVSEDQTVLKESYFRERNGEFFSSQLTDVTQSDVNQWLIAFHEQGEDDGRPAEIRHEWQREGDALLTRKLVRFADQPDADFIERNGSRLVLQRSSP</sequence>
<keyword evidence="3" id="KW-1185">Reference proteome</keyword>
<feature type="chain" id="PRO_5036770472" description="DUF3108 domain-containing protein" evidence="1">
    <location>
        <begin position="29"/>
        <end position="207"/>
    </location>
</feature>
<dbReference type="Proteomes" id="UP000644693">
    <property type="component" value="Unassembled WGS sequence"/>
</dbReference>
<gene>
    <name evidence="2" type="ORF">GCM10007053_12370</name>
</gene>
<accession>A0A918XFT9</accession>
<evidence type="ECO:0008006" key="4">
    <source>
        <dbReference type="Google" id="ProtNLM"/>
    </source>
</evidence>
<proteinExistence type="predicted"/>
<keyword evidence="1" id="KW-0732">Signal</keyword>
<reference evidence="2" key="2">
    <citation type="submission" date="2020-09" db="EMBL/GenBank/DDBJ databases">
        <authorList>
            <person name="Sun Q."/>
            <person name="Kim S."/>
        </authorList>
    </citation>
    <scope>NUCLEOTIDE SEQUENCE</scope>
    <source>
        <strain evidence="2">KCTC 23430</strain>
    </source>
</reference>